<keyword evidence="5 6" id="KW-0472">Membrane</keyword>
<name>I7M2I0_TETTS</name>
<evidence type="ECO:0000313" key="9">
    <source>
        <dbReference type="Proteomes" id="UP000009168"/>
    </source>
</evidence>
<dbReference type="HOGENOM" id="CLU_1226956_0_0_1"/>
<keyword evidence="9" id="KW-1185">Reference proteome</keyword>
<evidence type="ECO:0000256" key="6">
    <source>
        <dbReference type="SAM" id="Phobius"/>
    </source>
</evidence>
<comment type="subcellular location">
    <subcellularLocation>
        <location evidence="1">Membrane</location>
        <topology evidence="1">Single-pass membrane protein</topology>
    </subcellularLocation>
</comment>
<dbReference type="PROSITE" id="PS50192">
    <property type="entry name" value="T_SNARE"/>
    <property type="match status" value="1"/>
</dbReference>
<dbReference type="GeneID" id="7833827"/>
<dbReference type="KEGG" id="tet:TTHERM_00221000"/>
<dbReference type="GO" id="GO:0005737">
    <property type="term" value="C:cytoplasm"/>
    <property type="evidence" value="ECO:0007669"/>
    <property type="project" value="UniProtKB-ARBA"/>
</dbReference>
<dbReference type="FunCoup" id="I7M2I0">
    <property type="interactions" value="153"/>
</dbReference>
<dbReference type="Gene3D" id="1.20.5.110">
    <property type="match status" value="1"/>
</dbReference>
<evidence type="ECO:0000256" key="4">
    <source>
        <dbReference type="ARBA" id="ARBA00022989"/>
    </source>
</evidence>
<dbReference type="GO" id="GO:0012505">
    <property type="term" value="C:endomembrane system"/>
    <property type="evidence" value="ECO:0007669"/>
    <property type="project" value="UniProtKB-ARBA"/>
</dbReference>
<dbReference type="eggNOG" id="ENOG502SY65">
    <property type="taxonomic scope" value="Eukaryota"/>
</dbReference>
<accession>I7M2I0</accession>
<dbReference type="SUPFAM" id="SSF58038">
    <property type="entry name" value="SNARE fusion complex"/>
    <property type="match status" value="1"/>
</dbReference>
<keyword evidence="2" id="KW-0813">Transport</keyword>
<evidence type="ECO:0000256" key="2">
    <source>
        <dbReference type="ARBA" id="ARBA00022448"/>
    </source>
</evidence>
<dbReference type="Proteomes" id="UP000009168">
    <property type="component" value="Unassembled WGS sequence"/>
</dbReference>
<dbReference type="InterPro" id="IPR000727">
    <property type="entry name" value="T_SNARE_dom"/>
</dbReference>
<organism evidence="8 9">
    <name type="scientific">Tetrahymena thermophila (strain SB210)</name>
    <dbReference type="NCBI Taxonomy" id="312017"/>
    <lineage>
        <taxon>Eukaryota</taxon>
        <taxon>Sar</taxon>
        <taxon>Alveolata</taxon>
        <taxon>Ciliophora</taxon>
        <taxon>Intramacronucleata</taxon>
        <taxon>Oligohymenophorea</taxon>
        <taxon>Hymenostomatida</taxon>
        <taxon>Tetrahymenina</taxon>
        <taxon>Tetrahymenidae</taxon>
        <taxon>Tetrahymena</taxon>
    </lineage>
</organism>
<protein>
    <submittedName>
        <fullName evidence="8">Transmembrane protein, putative</fullName>
    </submittedName>
</protein>
<keyword evidence="4 6" id="KW-1133">Transmembrane helix</keyword>
<feature type="domain" description="T-SNARE coiled-coil homology" evidence="7">
    <location>
        <begin position="137"/>
        <end position="199"/>
    </location>
</feature>
<evidence type="ECO:0000256" key="3">
    <source>
        <dbReference type="ARBA" id="ARBA00022692"/>
    </source>
</evidence>
<keyword evidence="3 6" id="KW-0812">Transmembrane</keyword>
<dbReference type="AlphaFoldDB" id="I7M2I0"/>
<evidence type="ECO:0000313" key="8">
    <source>
        <dbReference type="EMBL" id="EAS00427.1"/>
    </source>
</evidence>
<proteinExistence type="predicted"/>
<reference evidence="9" key="1">
    <citation type="journal article" date="2006" name="PLoS Biol.">
        <title>Macronuclear genome sequence of the ciliate Tetrahymena thermophila, a model eukaryote.</title>
        <authorList>
            <person name="Eisen J.A."/>
            <person name="Coyne R.S."/>
            <person name="Wu M."/>
            <person name="Wu D."/>
            <person name="Thiagarajan M."/>
            <person name="Wortman J.R."/>
            <person name="Badger J.H."/>
            <person name="Ren Q."/>
            <person name="Amedeo P."/>
            <person name="Jones K.M."/>
            <person name="Tallon L.J."/>
            <person name="Delcher A.L."/>
            <person name="Salzberg S.L."/>
            <person name="Silva J.C."/>
            <person name="Haas B.J."/>
            <person name="Majoros W.H."/>
            <person name="Farzad M."/>
            <person name="Carlton J.M."/>
            <person name="Smith R.K. Jr."/>
            <person name="Garg J."/>
            <person name="Pearlman R.E."/>
            <person name="Karrer K.M."/>
            <person name="Sun L."/>
            <person name="Manning G."/>
            <person name="Elde N.C."/>
            <person name="Turkewitz A.P."/>
            <person name="Asai D.J."/>
            <person name="Wilkes D.E."/>
            <person name="Wang Y."/>
            <person name="Cai H."/>
            <person name="Collins K."/>
            <person name="Stewart B.A."/>
            <person name="Lee S.R."/>
            <person name="Wilamowska K."/>
            <person name="Weinberg Z."/>
            <person name="Ruzzo W.L."/>
            <person name="Wloga D."/>
            <person name="Gaertig J."/>
            <person name="Frankel J."/>
            <person name="Tsao C.-C."/>
            <person name="Gorovsky M.A."/>
            <person name="Keeling P.J."/>
            <person name="Waller R.F."/>
            <person name="Patron N.J."/>
            <person name="Cherry J.M."/>
            <person name="Stover N.A."/>
            <person name="Krieger C.J."/>
            <person name="del Toro C."/>
            <person name="Ryder H.F."/>
            <person name="Williamson S.C."/>
            <person name="Barbeau R.A."/>
            <person name="Hamilton E.P."/>
            <person name="Orias E."/>
        </authorList>
    </citation>
    <scope>NUCLEOTIDE SEQUENCE [LARGE SCALE GENOMIC DNA]</scope>
    <source>
        <strain evidence="9">SB210</strain>
    </source>
</reference>
<evidence type="ECO:0000259" key="7">
    <source>
        <dbReference type="PROSITE" id="PS50192"/>
    </source>
</evidence>
<dbReference type="InParanoid" id="I7M2I0"/>
<dbReference type="OMA" id="EDTDYAN"/>
<gene>
    <name evidence="8" type="ORF">TTHERM_00221000</name>
</gene>
<dbReference type="RefSeq" id="XP_001020672.1">
    <property type="nucleotide sequence ID" value="XM_001020672.2"/>
</dbReference>
<feature type="transmembrane region" description="Helical" evidence="6">
    <location>
        <begin position="206"/>
        <end position="225"/>
    </location>
</feature>
<dbReference type="STRING" id="312017.I7M2I0"/>
<dbReference type="CDD" id="cd15841">
    <property type="entry name" value="SNARE_Qc"/>
    <property type="match status" value="1"/>
</dbReference>
<dbReference type="EMBL" id="GG662621">
    <property type="protein sequence ID" value="EAS00427.1"/>
    <property type="molecule type" value="Genomic_DNA"/>
</dbReference>
<evidence type="ECO:0000256" key="5">
    <source>
        <dbReference type="ARBA" id="ARBA00023136"/>
    </source>
</evidence>
<evidence type="ECO:0000256" key="1">
    <source>
        <dbReference type="ARBA" id="ARBA00004167"/>
    </source>
</evidence>
<dbReference type="GO" id="GO:0016020">
    <property type="term" value="C:membrane"/>
    <property type="evidence" value="ECO:0007669"/>
    <property type="project" value="UniProtKB-SubCell"/>
</dbReference>
<sequence length="226" mass="26452">MKDQFRQEYDQIKKLQLSITRDITKREQMKIQGKSLGSIDSEIRGQLKSFESDILKITQLVQDQERNLQNLGLTAREIEQRRSMIVELEKQKKQQLDTLIQQDKMASKNQKMQKPANFQEKYDIEGQTNKQIYKYQQQELDSQDKQIQVMLSTVNKIKTGGQNIVEEVDDQVQLLNDLDIGLDKNTQLLNKNSGKLKNLLKTNSNFCLLTCVCLEIFLLMFFLIFL</sequence>
<dbReference type="PANTHER" id="PTHR12791">
    <property type="entry name" value="GOLGI SNARE BET1-RELATED"/>
    <property type="match status" value="1"/>
</dbReference>